<dbReference type="Gene3D" id="1.10.287.850">
    <property type="entry name" value="HP0062-like domain"/>
    <property type="match status" value="1"/>
</dbReference>
<dbReference type="InterPro" id="IPR000084">
    <property type="entry name" value="PE-PGRS_N"/>
</dbReference>
<name>A0A1W9ZSS5_MYCAN</name>
<dbReference type="Pfam" id="PF00934">
    <property type="entry name" value="PE"/>
    <property type="match status" value="1"/>
</dbReference>
<keyword evidence="3" id="KW-1185">Reference proteome</keyword>
<feature type="non-terminal residue" evidence="2">
    <location>
        <position position="136"/>
    </location>
</feature>
<evidence type="ECO:0000313" key="2">
    <source>
        <dbReference type="EMBL" id="ORA20840.1"/>
    </source>
</evidence>
<dbReference type="InterPro" id="IPR038332">
    <property type="entry name" value="PPE_sf"/>
</dbReference>
<evidence type="ECO:0000259" key="1">
    <source>
        <dbReference type="Pfam" id="PF00934"/>
    </source>
</evidence>
<organism evidence="2 3">
    <name type="scientific">Mycobacterium angelicum</name>
    <dbReference type="NCBI Taxonomy" id="470074"/>
    <lineage>
        <taxon>Bacteria</taxon>
        <taxon>Bacillati</taxon>
        <taxon>Actinomycetota</taxon>
        <taxon>Actinomycetes</taxon>
        <taxon>Mycobacteriales</taxon>
        <taxon>Mycobacteriaceae</taxon>
        <taxon>Mycobacterium</taxon>
    </lineage>
</organism>
<protein>
    <submittedName>
        <fullName evidence="2">PE family protein</fullName>
    </submittedName>
</protein>
<comment type="caution">
    <text evidence="2">The sequence shown here is derived from an EMBL/GenBank/DDBJ whole genome shotgun (WGS) entry which is preliminary data.</text>
</comment>
<dbReference type="EMBL" id="MVHE01000019">
    <property type="protein sequence ID" value="ORA20840.1"/>
    <property type="molecule type" value="Genomic_DNA"/>
</dbReference>
<sequence length="136" mass="12871">MLAAAATDLADIGANIDAANLVAAVSTTPLAAAAADEVSAAIAGLFGTHAREYQALSAQMSTFHSQFVQALTGGAGAYASAEAANASPIQALLDAINAPSVALTGRALIGDGANATTPGGNGGAGGWLYGNGGAGG</sequence>
<evidence type="ECO:0000313" key="3">
    <source>
        <dbReference type="Proteomes" id="UP000192284"/>
    </source>
</evidence>
<dbReference type="Proteomes" id="UP000192284">
    <property type="component" value="Unassembled WGS sequence"/>
</dbReference>
<feature type="domain" description="PE" evidence="1">
    <location>
        <begin position="1"/>
        <end position="85"/>
    </location>
</feature>
<reference evidence="2 3" key="1">
    <citation type="submission" date="2017-02" db="EMBL/GenBank/DDBJ databases">
        <title>The new phylogeny of genus Mycobacterium.</title>
        <authorList>
            <person name="Tortoli E."/>
            <person name="Trovato A."/>
            <person name="Cirillo D.M."/>
        </authorList>
    </citation>
    <scope>NUCLEOTIDE SEQUENCE [LARGE SCALE GENOMIC DNA]</scope>
    <source>
        <strain evidence="2 3">DSM 45057</strain>
    </source>
</reference>
<accession>A0A1W9ZSS5</accession>
<dbReference type="AlphaFoldDB" id="A0A1W9ZSS5"/>
<dbReference type="SUPFAM" id="SSF140459">
    <property type="entry name" value="PE/PPE dimer-like"/>
    <property type="match status" value="1"/>
</dbReference>
<gene>
    <name evidence="2" type="ORF">BST12_13955</name>
</gene>
<proteinExistence type="predicted"/>